<dbReference type="PROSITE" id="PS51471">
    <property type="entry name" value="FE2OG_OXY"/>
    <property type="match status" value="1"/>
</dbReference>
<dbReference type="SMART" id="SM00702">
    <property type="entry name" value="P4Hc"/>
    <property type="match status" value="1"/>
</dbReference>
<reference evidence="8 9" key="1">
    <citation type="submission" date="2023-12" db="EMBL/GenBank/DDBJ databases">
        <title>the genome sequence of Hyalangium sp. s54d21.</title>
        <authorList>
            <person name="Zhang X."/>
        </authorList>
    </citation>
    <scope>NUCLEOTIDE SEQUENCE [LARGE SCALE GENOMIC DNA]</scope>
    <source>
        <strain evidence="9">s54d21</strain>
    </source>
</reference>
<accession>A0ABU5H180</accession>
<dbReference type="RefSeq" id="WP_321545408.1">
    <property type="nucleotide sequence ID" value="NZ_JAXIVS010000003.1"/>
</dbReference>
<evidence type="ECO:0000256" key="5">
    <source>
        <dbReference type="ARBA" id="ARBA00023002"/>
    </source>
</evidence>
<evidence type="ECO:0000256" key="2">
    <source>
        <dbReference type="ARBA" id="ARBA00022723"/>
    </source>
</evidence>
<evidence type="ECO:0000256" key="6">
    <source>
        <dbReference type="ARBA" id="ARBA00023004"/>
    </source>
</evidence>
<sequence>MNLTDTTQTAMPLPQRTVLEEDESIVTVSNFLSPEECEEYIRLTLATGYEEAPITTFRGFVMRPDIRNNTRVIRDDRELADRLWERMQGWVPTTHRRIGSWHPHNLNERFRFYRYTGGQYFKWHSDGPFIRSQQEVSLFTAMVYLNEDFEGGTTDFQFGPTVTPRRGMLLLFEHSLVHQGAPVRSGCKYVLRTDVMFRP</sequence>
<protein>
    <submittedName>
        <fullName evidence="8">2OG-Fe(II) oxygenase</fullName>
    </submittedName>
</protein>
<evidence type="ECO:0000259" key="7">
    <source>
        <dbReference type="PROSITE" id="PS51471"/>
    </source>
</evidence>
<dbReference type="InterPro" id="IPR045054">
    <property type="entry name" value="P4HA-like"/>
</dbReference>
<dbReference type="Proteomes" id="UP001291309">
    <property type="component" value="Unassembled WGS sequence"/>
</dbReference>
<evidence type="ECO:0000313" key="8">
    <source>
        <dbReference type="EMBL" id="MDY7226679.1"/>
    </source>
</evidence>
<keyword evidence="4" id="KW-0223">Dioxygenase</keyword>
<dbReference type="EMBL" id="JAXIVS010000003">
    <property type="protein sequence ID" value="MDY7226679.1"/>
    <property type="molecule type" value="Genomic_DNA"/>
</dbReference>
<dbReference type="InterPro" id="IPR044862">
    <property type="entry name" value="Pro_4_hyd_alph_FE2OG_OXY"/>
</dbReference>
<keyword evidence="2" id="KW-0479">Metal-binding</keyword>
<dbReference type="PANTHER" id="PTHR10869">
    <property type="entry name" value="PROLYL 4-HYDROXYLASE ALPHA SUBUNIT"/>
    <property type="match status" value="1"/>
</dbReference>
<keyword evidence="3" id="KW-0847">Vitamin C</keyword>
<dbReference type="Gene3D" id="2.60.120.620">
    <property type="entry name" value="q2cbj1_9rhob like domain"/>
    <property type="match status" value="1"/>
</dbReference>
<name>A0ABU5H180_9BACT</name>
<comment type="cofactor">
    <cofactor evidence="1">
        <name>L-ascorbate</name>
        <dbReference type="ChEBI" id="CHEBI:38290"/>
    </cofactor>
</comment>
<keyword evidence="9" id="KW-1185">Reference proteome</keyword>
<dbReference type="InterPro" id="IPR005123">
    <property type="entry name" value="Oxoglu/Fe-dep_dioxygenase_dom"/>
</dbReference>
<dbReference type="PANTHER" id="PTHR10869:SF246">
    <property type="entry name" value="TRANSMEMBRANE PROLYL 4-HYDROXYLASE"/>
    <property type="match status" value="1"/>
</dbReference>
<proteinExistence type="predicted"/>
<feature type="domain" description="Fe2OG dioxygenase" evidence="7">
    <location>
        <begin position="105"/>
        <end position="199"/>
    </location>
</feature>
<keyword evidence="6" id="KW-0408">Iron</keyword>
<comment type="caution">
    <text evidence="8">The sequence shown here is derived from an EMBL/GenBank/DDBJ whole genome shotgun (WGS) entry which is preliminary data.</text>
</comment>
<keyword evidence="5" id="KW-0560">Oxidoreductase</keyword>
<dbReference type="Pfam" id="PF13640">
    <property type="entry name" value="2OG-FeII_Oxy_3"/>
    <property type="match status" value="1"/>
</dbReference>
<dbReference type="SUPFAM" id="SSF51197">
    <property type="entry name" value="Clavaminate synthase-like"/>
    <property type="match status" value="1"/>
</dbReference>
<dbReference type="InterPro" id="IPR006620">
    <property type="entry name" value="Pro_4_hyd_alph"/>
</dbReference>
<gene>
    <name evidence="8" type="ORF">SYV04_09785</name>
</gene>
<evidence type="ECO:0000256" key="1">
    <source>
        <dbReference type="ARBA" id="ARBA00001961"/>
    </source>
</evidence>
<organism evidence="8 9">
    <name type="scientific">Hyalangium rubrum</name>
    <dbReference type="NCBI Taxonomy" id="3103134"/>
    <lineage>
        <taxon>Bacteria</taxon>
        <taxon>Pseudomonadati</taxon>
        <taxon>Myxococcota</taxon>
        <taxon>Myxococcia</taxon>
        <taxon>Myxococcales</taxon>
        <taxon>Cystobacterineae</taxon>
        <taxon>Archangiaceae</taxon>
        <taxon>Hyalangium</taxon>
    </lineage>
</organism>
<evidence type="ECO:0000256" key="4">
    <source>
        <dbReference type="ARBA" id="ARBA00022964"/>
    </source>
</evidence>
<evidence type="ECO:0000256" key="3">
    <source>
        <dbReference type="ARBA" id="ARBA00022896"/>
    </source>
</evidence>
<evidence type="ECO:0000313" key="9">
    <source>
        <dbReference type="Proteomes" id="UP001291309"/>
    </source>
</evidence>